<dbReference type="SUPFAM" id="SSF49464">
    <property type="entry name" value="Carboxypeptidase regulatory domain-like"/>
    <property type="match status" value="1"/>
</dbReference>
<keyword evidence="8" id="KW-0406">Ion transport</keyword>
<dbReference type="Proteomes" id="UP000315540">
    <property type="component" value="Unassembled WGS sequence"/>
</dbReference>
<dbReference type="InterPro" id="IPR012910">
    <property type="entry name" value="Plug_dom"/>
</dbReference>
<sequence>MNIFKSSTSLLFIFICFVSFAQAQVKGTVVDSQNIPIIGATISLKSEANTFGKLTDDSGQFEISAPTGNYSIEIRYLGFQSYKNTIEVSEDTAYDIGTVTLEDGPEQLQSVEVIGRARTDYNSDYSFSSTKIAIANKELPQAISTVTKELFQDKQAFQIADAISTASGVNHTGNYNHFSIRGLIKVEDGQVVNGLRTRQFYFLQPITSHIERAEVIKGPSSVTFSSVDPGGTVNMVTKKPLKEKRSEISATVGSFGTLRATADFTGPLNKSETLLYRLNAAVQEARSFRDLVQNNQLLVSPSVTFKPNNTTALNVEMIYSSGEGNLDRGQPLFGAINGEFDLRSTDVSTNVAAANDFYISNEFLMIGNFNKQITDNIGFNASYMKQTWEEDLAEHRVAGSAAVDIAGNPIPTLAELRYTERQQFWITDNYNAYINFDLEKNNITNKLLIGYDGSRWERTIGGASNGARRYRRLNGTATSFDPAEADQFETIEIDGVIAPRPNVDHFNLADPNNTARETSGYIISEFAVPGNLTTSDGIYIQNQFKIGKFSALLNLRYDFYEDIFDYKGEEQSFKNEAFIPRIGLTYEVSDIVSVYGSYIEGFQPQANTISLSPFTGDFFFGALPSNFDPLESSNVEVGAKAEFLNGRLAMNAAVYSITQKNLLIQDPNDETVLTQRGEQRSRGFEWDVNGHILPNLQISASYSFIDAEIIEDDDPTLIGDRVGGTPEHSANFWGKYDFSNGYLRNFGVGLGVQYRGDSFSWFGDRLLLPDYTVVDAAAYYRPSGSDIQISLKVNNVFDKTYWNGALNGSRLFPGAPRNIFLTTTYKF</sequence>
<dbReference type="AlphaFoldDB" id="A0A504J925"/>
<proteinExistence type="inferred from homology"/>
<dbReference type="Pfam" id="PF13715">
    <property type="entry name" value="CarbopepD_reg_2"/>
    <property type="match status" value="1"/>
</dbReference>
<feature type="domain" description="TonB-dependent receptor-like beta-barrel" evidence="15">
    <location>
        <begin position="391"/>
        <end position="796"/>
    </location>
</feature>
<dbReference type="PANTHER" id="PTHR32552:SF68">
    <property type="entry name" value="FERRICHROME OUTER MEMBRANE TRANSPORTER_PHAGE RECEPTOR"/>
    <property type="match status" value="1"/>
</dbReference>
<evidence type="ECO:0000259" key="16">
    <source>
        <dbReference type="Pfam" id="PF07715"/>
    </source>
</evidence>
<dbReference type="PANTHER" id="PTHR32552">
    <property type="entry name" value="FERRICHROME IRON RECEPTOR-RELATED"/>
    <property type="match status" value="1"/>
</dbReference>
<keyword evidence="5 12" id="KW-0812">Transmembrane</keyword>
<comment type="similarity">
    <text evidence="12 13">Belongs to the TonB-dependent receptor family.</text>
</comment>
<name>A0A504J925_9FLAO</name>
<feature type="chain" id="PRO_5021227090" evidence="14">
    <location>
        <begin position="24"/>
        <end position="827"/>
    </location>
</feature>
<reference evidence="17 18" key="1">
    <citation type="submission" date="2019-06" db="EMBL/GenBank/DDBJ databases">
        <authorList>
            <person name="Meng X."/>
        </authorList>
    </citation>
    <scope>NUCLEOTIDE SEQUENCE [LARGE SCALE GENOMIC DNA]</scope>
    <source>
        <strain evidence="17 18">M625</strain>
    </source>
</reference>
<dbReference type="Pfam" id="PF00593">
    <property type="entry name" value="TonB_dep_Rec_b-barrel"/>
    <property type="match status" value="1"/>
</dbReference>
<keyword evidence="17" id="KW-0675">Receptor</keyword>
<evidence type="ECO:0000256" key="10">
    <source>
        <dbReference type="ARBA" id="ARBA00023136"/>
    </source>
</evidence>
<evidence type="ECO:0000259" key="15">
    <source>
        <dbReference type="Pfam" id="PF00593"/>
    </source>
</evidence>
<dbReference type="Pfam" id="PF07715">
    <property type="entry name" value="Plug"/>
    <property type="match status" value="1"/>
</dbReference>
<evidence type="ECO:0000313" key="17">
    <source>
        <dbReference type="EMBL" id="TPN87377.1"/>
    </source>
</evidence>
<dbReference type="CDD" id="cd01347">
    <property type="entry name" value="ligand_gated_channel"/>
    <property type="match status" value="1"/>
</dbReference>
<evidence type="ECO:0000256" key="4">
    <source>
        <dbReference type="ARBA" id="ARBA00022496"/>
    </source>
</evidence>
<dbReference type="Gene3D" id="2.170.130.10">
    <property type="entry name" value="TonB-dependent receptor, plug domain"/>
    <property type="match status" value="1"/>
</dbReference>
<organism evidence="17 18">
    <name type="scientific">Aquimarina algicola</name>
    <dbReference type="NCBI Taxonomy" id="2589995"/>
    <lineage>
        <taxon>Bacteria</taxon>
        <taxon>Pseudomonadati</taxon>
        <taxon>Bacteroidota</taxon>
        <taxon>Flavobacteriia</taxon>
        <taxon>Flavobacteriales</taxon>
        <taxon>Flavobacteriaceae</taxon>
        <taxon>Aquimarina</taxon>
    </lineage>
</organism>
<keyword evidence="2 12" id="KW-0813">Transport</keyword>
<dbReference type="InterPro" id="IPR008969">
    <property type="entry name" value="CarboxyPept-like_regulatory"/>
</dbReference>
<keyword evidence="9 13" id="KW-0798">TonB box</keyword>
<keyword evidence="11 12" id="KW-0998">Cell outer membrane</keyword>
<dbReference type="GO" id="GO:0015344">
    <property type="term" value="F:siderophore uptake transmembrane transporter activity"/>
    <property type="evidence" value="ECO:0007669"/>
    <property type="project" value="TreeGrafter"/>
</dbReference>
<keyword evidence="6 14" id="KW-0732">Signal</keyword>
<dbReference type="GO" id="GO:0009279">
    <property type="term" value="C:cell outer membrane"/>
    <property type="evidence" value="ECO:0007669"/>
    <property type="project" value="UniProtKB-SubCell"/>
</dbReference>
<evidence type="ECO:0000256" key="1">
    <source>
        <dbReference type="ARBA" id="ARBA00004571"/>
    </source>
</evidence>
<evidence type="ECO:0000256" key="8">
    <source>
        <dbReference type="ARBA" id="ARBA00023065"/>
    </source>
</evidence>
<dbReference type="Gene3D" id="2.40.170.20">
    <property type="entry name" value="TonB-dependent receptor, beta-barrel domain"/>
    <property type="match status" value="1"/>
</dbReference>
<gene>
    <name evidence="17" type="ORF">FHK87_07260</name>
</gene>
<comment type="subcellular location">
    <subcellularLocation>
        <location evidence="1 12">Cell outer membrane</location>
        <topology evidence="1 12">Multi-pass membrane protein</topology>
    </subcellularLocation>
</comment>
<evidence type="ECO:0000256" key="9">
    <source>
        <dbReference type="ARBA" id="ARBA00023077"/>
    </source>
</evidence>
<dbReference type="InterPro" id="IPR000531">
    <property type="entry name" value="Beta-barrel_TonB"/>
</dbReference>
<keyword evidence="10 12" id="KW-0472">Membrane</keyword>
<evidence type="ECO:0000256" key="6">
    <source>
        <dbReference type="ARBA" id="ARBA00022729"/>
    </source>
</evidence>
<dbReference type="InterPro" id="IPR039426">
    <property type="entry name" value="TonB-dep_rcpt-like"/>
</dbReference>
<dbReference type="EMBL" id="VFWZ01000002">
    <property type="protein sequence ID" value="TPN87377.1"/>
    <property type="molecule type" value="Genomic_DNA"/>
</dbReference>
<evidence type="ECO:0000256" key="12">
    <source>
        <dbReference type="PROSITE-ProRule" id="PRU01360"/>
    </source>
</evidence>
<keyword evidence="18" id="KW-1185">Reference proteome</keyword>
<dbReference type="RefSeq" id="WP_140592019.1">
    <property type="nucleotide sequence ID" value="NZ_VFWZ01000002.1"/>
</dbReference>
<feature type="domain" description="TonB-dependent receptor plug" evidence="16">
    <location>
        <begin position="136"/>
        <end position="232"/>
    </location>
</feature>
<keyword evidence="4" id="KW-0410">Iron transport</keyword>
<evidence type="ECO:0000256" key="3">
    <source>
        <dbReference type="ARBA" id="ARBA00022452"/>
    </source>
</evidence>
<evidence type="ECO:0000256" key="11">
    <source>
        <dbReference type="ARBA" id="ARBA00023237"/>
    </source>
</evidence>
<keyword evidence="7" id="KW-0408">Iron</keyword>
<evidence type="ECO:0000256" key="7">
    <source>
        <dbReference type="ARBA" id="ARBA00023004"/>
    </source>
</evidence>
<evidence type="ECO:0000256" key="2">
    <source>
        <dbReference type="ARBA" id="ARBA00022448"/>
    </source>
</evidence>
<evidence type="ECO:0000313" key="18">
    <source>
        <dbReference type="Proteomes" id="UP000315540"/>
    </source>
</evidence>
<evidence type="ECO:0000256" key="5">
    <source>
        <dbReference type="ARBA" id="ARBA00022692"/>
    </source>
</evidence>
<evidence type="ECO:0000256" key="13">
    <source>
        <dbReference type="RuleBase" id="RU003357"/>
    </source>
</evidence>
<dbReference type="SUPFAM" id="SSF56935">
    <property type="entry name" value="Porins"/>
    <property type="match status" value="1"/>
</dbReference>
<dbReference type="PROSITE" id="PS52016">
    <property type="entry name" value="TONB_DEPENDENT_REC_3"/>
    <property type="match status" value="1"/>
</dbReference>
<dbReference type="InterPro" id="IPR037066">
    <property type="entry name" value="Plug_dom_sf"/>
</dbReference>
<protein>
    <submittedName>
        <fullName evidence="17">TonB-dependent receptor</fullName>
    </submittedName>
</protein>
<evidence type="ECO:0000256" key="14">
    <source>
        <dbReference type="SAM" id="SignalP"/>
    </source>
</evidence>
<dbReference type="Gene3D" id="2.60.40.1120">
    <property type="entry name" value="Carboxypeptidase-like, regulatory domain"/>
    <property type="match status" value="1"/>
</dbReference>
<dbReference type="OrthoDB" id="9775095at2"/>
<accession>A0A504J925</accession>
<feature type="signal peptide" evidence="14">
    <location>
        <begin position="1"/>
        <end position="23"/>
    </location>
</feature>
<comment type="caution">
    <text evidence="17">The sequence shown here is derived from an EMBL/GenBank/DDBJ whole genome shotgun (WGS) entry which is preliminary data.</text>
</comment>
<dbReference type="InterPro" id="IPR036942">
    <property type="entry name" value="Beta-barrel_TonB_sf"/>
</dbReference>
<keyword evidence="3 12" id="KW-1134">Transmembrane beta strand</keyword>